<keyword evidence="1" id="KW-0472">Membrane</keyword>
<proteinExistence type="predicted"/>
<keyword evidence="1" id="KW-1133">Transmembrane helix</keyword>
<keyword evidence="2" id="KW-1185">Reference proteome</keyword>
<sequence>MTGWKHYIEDFLRCQDVFKKESFDKDYQLSFLIVRLVLPIVLTICFSIPTCYKLCKPKTTSAQSEANLVDSEKKTNLFIVVLTVAYFLLSYVPVLSNLQRSSARCFKYLVNCTNCAVLRTQSIHCSSLRLDVLQNQEKDRNNSESSQSSAGYEYLENRLQPQKLFLFSHNTAHSQNLRLSRNIFAPGFIVKLSVDDQQMILCIKKHKKGTAQRSKSKISSQAVFIDEIRDVFVGNACNTKKQKYEKQIGKIASKKYSCLPENVLTVVFGTMSLPWISLCLWLKMQCKLNSYSTNLTPYQLELEVNAQCTDLCTTGKRTWLCSGFSAVNVFTVDKLFDFTLDFLKDMQRKKLCYKVYLEMPNLMVILCLRVS</sequence>
<reference evidence="3" key="1">
    <citation type="submission" date="2022-11" db="UniProtKB">
        <authorList>
            <consortium name="WormBaseParasite"/>
        </authorList>
    </citation>
    <scope>IDENTIFICATION</scope>
</reference>
<evidence type="ECO:0000313" key="3">
    <source>
        <dbReference type="WBParaSite" id="jg21762"/>
    </source>
</evidence>
<feature type="transmembrane region" description="Helical" evidence="1">
    <location>
        <begin position="76"/>
        <end position="95"/>
    </location>
</feature>
<accession>A0A915DMY4</accession>
<keyword evidence="1" id="KW-0812">Transmembrane</keyword>
<dbReference type="WBParaSite" id="jg21762">
    <property type="protein sequence ID" value="jg21762"/>
    <property type="gene ID" value="jg21762"/>
</dbReference>
<organism evidence="2 3">
    <name type="scientific">Ditylenchus dipsaci</name>
    <dbReference type="NCBI Taxonomy" id="166011"/>
    <lineage>
        <taxon>Eukaryota</taxon>
        <taxon>Metazoa</taxon>
        <taxon>Ecdysozoa</taxon>
        <taxon>Nematoda</taxon>
        <taxon>Chromadorea</taxon>
        <taxon>Rhabditida</taxon>
        <taxon>Tylenchina</taxon>
        <taxon>Tylenchomorpha</taxon>
        <taxon>Sphaerularioidea</taxon>
        <taxon>Anguinidae</taxon>
        <taxon>Anguininae</taxon>
        <taxon>Ditylenchus</taxon>
    </lineage>
</organism>
<feature type="transmembrane region" description="Helical" evidence="1">
    <location>
        <begin position="32"/>
        <end position="55"/>
    </location>
</feature>
<name>A0A915DMY4_9BILA</name>
<protein>
    <submittedName>
        <fullName evidence="3">Uncharacterized protein</fullName>
    </submittedName>
</protein>
<dbReference type="AlphaFoldDB" id="A0A915DMY4"/>
<evidence type="ECO:0000313" key="2">
    <source>
        <dbReference type="Proteomes" id="UP000887574"/>
    </source>
</evidence>
<evidence type="ECO:0000256" key="1">
    <source>
        <dbReference type="SAM" id="Phobius"/>
    </source>
</evidence>
<dbReference type="Proteomes" id="UP000887574">
    <property type="component" value="Unplaced"/>
</dbReference>